<dbReference type="AlphaFoldDB" id="A0A1D6L301"/>
<dbReference type="EMBL" id="CM007647">
    <property type="protein sequence ID" value="ONM08835.1"/>
    <property type="molecule type" value="Genomic_DNA"/>
</dbReference>
<proteinExistence type="predicted"/>
<organism evidence="1">
    <name type="scientific">Zea mays</name>
    <name type="common">Maize</name>
    <dbReference type="NCBI Taxonomy" id="4577"/>
    <lineage>
        <taxon>Eukaryota</taxon>
        <taxon>Viridiplantae</taxon>
        <taxon>Streptophyta</taxon>
        <taxon>Embryophyta</taxon>
        <taxon>Tracheophyta</taxon>
        <taxon>Spermatophyta</taxon>
        <taxon>Magnoliopsida</taxon>
        <taxon>Liliopsida</taxon>
        <taxon>Poales</taxon>
        <taxon>Poaceae</taxon>
        <taxon>PACMAD clade</taxon>
        <taxon>Panicoideae</taxon>
        <taxon>Andropogonodae</taxon>
        <taxon>Andropogoneae</taxon>
        <taxon>Tripsacinae</taxon>
        <taxon>Zea</taxon>
    </lineage>
</organism>
<dbReference type="EMBL" id="CM007647">
    <property type="protein sequence ID" value="ONM08836.1"/>
    <property type="molecule type" value="Genomic_DNA"/>
</dbReference>
<accession>A0A1D6L301</accession>
<protein>
    <submittedName>
        <fullName evidence="1">Uncharacterized protein</fullName>
    </submittedName>
</protein>
<reference evidence="1" key="1">
    <citation type="submission" date="2015-12" db="EMBL/GenBank/DDBJ databases">
        <title>Update maize B73 reference genome by single molecule sequencing technologies.</title>
        <authorList>
            <consortium name="Maize Genome Sequencing Project"/>
            <person name="Ware D."/>
        </authorList>
    </citation>
    <scope>NUCLEOTIDE SEQUENCE [LARGE SCALE GENOMIC DNA]</scope>
    <source>
        <tissue evidence="1">Seedling</tissue>
    </source>
</reference>
<evidence type="ECO:0000313" key="1">
    <source>
        <dbReference type="EMBL" id="ONM08836.1"/>
    </source>
</evidence>
<gene>
    <name evidence="1" type="ORF">ZEAMMB73_Zm00001d033867</name>
</gene>
<sequence length="46" mass="5371">MQRDCYEFRVFCKTTFHVSLKQVHSLLVCGLLIMCMEECSLLTGQE</sequence>
<name>A0A1D6L301_MAIZE</name>
<dbReference type="InParanoid" id="A0A1D6L301"/>